<feature type="compositionally biased region" description="Low complexity" evidence="2">
    <location>
        <begin position="104"/>
        <end position="138"/>
    </location>
</feature>
<evidence type="ECO:0000313" key="5">
    <source>
        <dbReference type="Proteomes" id="UP000809789"/>
    </source>
</evidence>
<keyword evidence="5" id="KW-1185">Reference proteome</keyword>
<feature type="compositionally biased region" description="Basic residues" evidence="2">
    <location>
        <begin position="92"/>
        <end position="103"/>
    </location>
</feature>
<feature type="region of interest" description="Disordered" evidence="2">
    <location>
        <begin position="1"/>
        <end position="21"/>
    </location>
</feature>
<proteinExistence type="predicted"/>
<feature type="compositionally biased region" description="Polar residues" evidence="2">
    <location>
        <begin position="182"/>
        <end position="192"/>
    </location>
</feature>
<feature type="region of interest" description="Disordered" evidence="2">
    <location>
        <begin position="426"/>
        <end position="446"/>
    </location>
</feature>
<dbReference type="AlphaFoldDB" id="A0A8K0KWE3"/>
<evidence type="ECO:0000256" key="2">
    <source>
        <dbReference type="SAM" id="MobiDB-lite"/>
    </source>
</evidence>
<dbReference type="Gene3D" id="2.40.50.40">
    <property type="match status" value="1"/>
</dbReference>
<dbReference type="OrthoDB" id="1918685at2759"/>
<dbReference type="InterPro" id="IPR016197">
    <property type="entry name" value="Chromo-like_dom_sf"/>
</dbReference>
<feature type="compositionally biased region" description="Low complexity" evidence="2">
    <location>
        <begin position="211"/>
        <end position="232"/>
    </location>
</feature>
<feature type="domain" description="Chromo" evidence="3">
    <location>
        <begin position="365"/>
        <end position="423"/>
    </location>
</feature>
<comment type="caution">
    <text evidence="4">The sequence shown here is derived from an EMBL/GenBank/DDBJ whole genome shotgun (WGS) entry which is preliminary data.</text>
</comment>
<dbReference type="SUPFAM" id="SSF54160">
    <property type="entry name" value="Chromo domain-like"/>
    <property type="match status" value="1"/>
</dbReference>
<sequence>MLHPSSADSPTKLHSRLASHAPRSARILSREHVGAGAIPAYTLKVGTAVIPNVCLDELFDFVSPQDLEIFENAEFKRENDEKDMIQQALWQAKRRPGRPRKNRNVVNGSNSSISGSSDDVVTSSGASPEPTAAPAATGRFGRPRPDYSKMYKPRRQRGAHAAGPTRSEWKQRLAADSEQDLPGNTASLSLNENPKRRRLDQSGSHSRTRPSRTPSSSSGRGNSYSASRTSSSRNGIQHETRRGEESALREPVPEPLIPLSSLRAGASRLTSSASSTIVSSSSSSAGPKAQVASVTHHSHARPTATTIPISSATQANTSIHATYQPTISTPSSTDPSTSSGDEDTQAPPHLEDEDEQDDDDDEETYEIERIISHHLSDPRTHPAELGKKPVMLYQVKWAGYDETTWEPEASFDDKSVLETYLQRIRDGSQGSGRVGSAGTTKGKGRM</sequence>
<feature type="compositionally biased region" description="Basic and acidic residues" evidence="2">
    <location>
        <begin position="236"/>
        <end position="252"/>
    </location>
</feature>
<dbReference type="Proteomes" id="UP000809789">
    <property type="component" value="Unassembled WGS sequence"/>
</dbReference>
<dbReference type="InterPro" id="IPR000953">
    <property type="entry name" value="Chromo/chromo_shadow_dom"/>
</dbReference>
<feature type="compositionally biased region" description="Low complexity" evidence="2">
    <location>
        <begin position="260"/>
        <end position="286"/>
    </location>
</feature>
<dbReference type="InterPro" id="IPR023780">
    <property type="entry name" value="Chromo_domain"/>
</dbReference>
<evidence type="ECO:0000313" key="4">
    <source>
        <dbReference type="EMBL" id="KAG8624547.1"/>
    </source>
</evidence>
<feature type="region of interest" description="Disordered" evidence="2">
    <location>
        <begin position="90"/>
        <end position="310"/>
    </location>
</feature>
<feature type="compositionally biased region" description="Low complexity" evidence="2">
    <location>
        <begin position="325"/>
        <end position="339"/>
    </location>
</feature>
<dbReference type="EMBL" id="JAESVG020000009">
    <property type="protein sequence ID" value="KAG8624547.1"/>
    <property type="molecule type" value="Genomic_DNA"/>
</dbReference>
<dbReference type="PROSITE" id="PS50013">
    <property type="entry name" value="CHROMO_2"/>
    <property type="match status" value="1"/>
</dbReference>
<gene>
    <name evidence="4" type="ORF">KVT40_007614</name>
</gene>
<evidence type="ECO:0000259" key="3">
    <source>
        <dbReference type="PROSITE" id="PS50013"/>
    </source>
</evidence>
<dbReference type="GO" id="GO:0006338">
    <property type="term" value="P:chromatin remodeling"/>
    <property type="evidence" value="ECO:0007669"/>
    <property type="project" value="UniProtKB-ARBA"/>
</dbReference>
<feature type="compositionally biased region" description="Acidic residues" evidence="2">
    <location>
        <begin position="351"/>
        <end position="365"/>
    </location>
</feature>
<organism evidence="4 5">
    <name type="scientific">Elsinoe batatas</name>
    <dbReference type="NCBI Taxonomy" id="2601811"/>
    <lineage>
        <taxon>Eukaryota</taxon>
        <taxon>Fungi</taxon>
        <taxon>Dikarya</taxon>
        <taxon>Ascomycota</taxon>
        <taxon>Pezizomycotina</taxon>
        <taxon>Dothideomycetes</taxon>
        <taxon>Dothideomycetidae</taxon>
        <taxon>Myriangiales</taxon>
        <taxon>Elsinoaceae</taxon>
        <taxon>Elsinoe</taxon>
    </lineage>
</organism>
<evidence type="ECO:0000256" key="1">
    <source>
        <dbReference type="ARBA" id="ARBA00011353"/>
    </source>
</evidence>
<protein>
    <recommendedName>
        <fullName evidence="3">Chromo domain-containing protein</fullName>
    </recommendedName>
</protein>
<accession>A0A8K0KWE3</accession>
<name>A0A8K0KWE3_9PEZI</name>
<comment type="subunit">
    <text evidence="1">Component of the NuA4 histone acetyltransferase complex.</text>
</comment>
<dbReference type="Pfam" id="PF00385">
    <property type="entry name" value="Chromo"/>
    <property type="match status" value="1"/>
</dbReference>
<feature type="region of interest" description="Disordered" evidence="2">
    <location>
        <begin position="324"/>
        <end position="366"/>
    </location>
</feature>
<reference evidence="4" key="1">
    <citation type="submission" date="2021-07" db="EMBL/GenBank/DDBJ databases">
        <title>Elsinoe batatas strain:CRI-CJ2 Genome sequencing and assembly.</title>
        <authorList>
            <person name="Huang L."/>
        </authorList>
    </citation>
    <scope>NUCLEOTIDE SEQUENCE</scope>
    <source>
        <strain evidence="4">CRI-CJ2</strain>
    </source>
</reference>
<dbReference type="SMART" id="SM00298">
    <property type="entry name" value="CHROMO"/>
    <property type="match status" value="1"/>
</dbReference>